<evidence type="ECO:0000256" key="4">
    <source>
        <dbReference type="ARBA" id="ARBA00022827"/>
    </source>
</evidence>
<evidence type="ECO:0000256" key="9">
    <source>
        <dbReference type="ARBA" id="ARBA00049267"/>
    </source>
</evidence>
<accession>A0ABD6ENS7</accession>
<keyword evidence="3" id="KW-0285">Flavoprotein</keyword>
<dbReference type="FunFam" id="3.30.70.2190:FF:000001">
    <property type="entry name" value="D-2-hydroxyglutarate dehydrogenase mitochondrial"/>
    <property type="match status" value="1"/>
</dbReference>
<evidence type="ECO:0000256" key="3">
    <source>
        <dbReference type="ARBA" id="ARBA00022630"/>
    </source>
</evidence>
<dbReference type="Proteomes" id="UP001608902">
    <property type="component" value="Unassembled WGS sequence"/>
</dbReference>
<feature type="domain" description="FAD-binding PCMH-type" evidence="10">
    <location>
        <begin position="83"/>
        <end position="264"/>
    </location>
</feature>
<evidence type="ECO:0000256" key="5">
    <source>
        <dbReference type="ARBA" id="ARBA00023002"/>
    </source>
</evidence>
<dbReference type="FunFam" id="3.30.43.10:FF:000011">
    <property type="entry name" value="D-lactate dehydrogenase (Cytochrome)"/>
    <property type="match status" value="1"/>
</dbReference>
<protein>
    <recommendedName>
        <fullName evidence="7">D-2-hydroxyglutarate dehydrogenase, mitochondrial</fullName>
        <ecNumber evidence="6">1.1.99.39</ecNumber>
    </recommendedName>
</protein>
<dbReference type="Gene3D" id="1.10.45.10">
    <property type="entry name" value="Vanillyl-alcohol Oxidase, Chain A, domain 4"/>
    <property type="match status" value="1"/>
</dbReference>
<dbReference type="Gene3D" id="3.30.465.10">
    <property type="match status" value="1"/>
</dbReference>
<dbReference type="Gene3D" id="3.30.43.10">
    <property type="entry name" value="Uridine Diphospho-n-acetylenolpyruvylglucosamine Reductase, domain 2"/>
    <property type="match status" value="1"/>
</dbReference>
<keyword evidence="12" id="KW-1185">Reference proteome</keyword>
<comment type="cofactor">
    <cofactor evidence="1">
        <name>FAD</name>
        <dbReference type="ChEBI" id="CHEBI:57692"/>
    </cofactor>
</comment>
<comment type="similarity">
    <text evidence="2">Belongs to the FAD-binding oxidoreductase/transferase type 4 family.</text>
</comment>
<dbReference type="InterPro" id="IPR016164">
    <property type="entry name" value="FAD-linked_Oxase-like_C"/>
</dbReference>
<dbReference type="SUPFAM" id="SSF56176">
    <property type="entry name" value="FAD-binding/transporter-associated domain-like"/>
    <property type="match status" value="1"/>
</dbReference>
<dbReference type="FunFam" id="1.10.45.10:FF:000001">
    <property type="entry name" value="D-lactate dehydrogenase mitochondrial"/>
    <property type="match status" value="1"/>
</dbReference>
<evidence type="ECO:0000256" key="6">
    <source>
        <dbReference type="ARBA" id="ARBA00039003"/>
    </source>
</evidence>
<keyword evidence="4" id="KW-0274">FAD</keyword>
<dbReference type="PROSITE" id="PS51387">
    <property type="entry name" value="FAD_PCMH"/>
    <property type="match status" value="1"/>
</dbReference>
<comment type="catalytic activity">
    <reaction evidence="9">
        <text>(R)-malate + A = oxaloacetate + AH2</text>
        <dbReference type="Rhea" id="RHEA:67460"/>
        <dbReference type="ChEBI" id="CHEBI:13193"/>
        <dbReference type="ChEBI" id="CHEBI:15588"/>
        <dbReference type="ChEBI" id="CHEBI:16452"/>
        <dbReference type="ChEBI" id="CHEBI:17499"/>
    </reaction>
    <physiologicalReaction direction="left-to-right" evidence="9">
        <dbReference type="Rhea" id="RHEA:67461"/>
    </physiologicalReaction>
</comment>
<dbReference type="InterPro" id="IPR016166">
    <property type="entry name" value="FAD-bd_PCMH"/>
</dbReference>
<comment type="caution">
    <text evidence="11">The sequence shown here is derived from an EMBL/GenBank/DDBJ whole genome shotgun (WGS) entry which is preliminary data.</text>
</comment>
<dbReference type="GO" id="GO:0051990">
    <property type="term" value="F:(R)-2-hydroxyglutarate dehydrogenase activity"/>
    <property type="evidence" value="ECO:0007669"/>
    <property type="project" value="UniProtKB-EC"/>
</dbReference>
<reference evidence="11 12" key="1">
    <citation type="submission" date="2024-08" db="EMBL/GenBank/DDBJ databases">
        <title>Gnathostoma spinigerum genome.</title>
        <authorList>
            <person name="Gonzalez-Bertolin B."/>
            <person name="Monzon S."/>
            <person name="Zaballos A."/>
            <person name="Jimenez P."/>
            <person name="Dekumyoy P."/>
            <person name="Varona S."/>
            <person name="Cuesta I."/>
            <person name="Sumanam S."/>
            <person name="Adisakwattana P."/>
            <person name="Gasser R.B."/>
            <person name="Hernandez-Gonzalez A."/>
            <person name="Young N.D."/>
            <person name="Perteguer M.J."/>
        </authorList>
    </citation>
    <scope>NUCLEOTIDE SEQUENCE [LARGE SCALE GENOMIC DNA]</scope>
    <source>
        <strain evidence="11">AL3</strain>
        <tissue evidence="11">Liver</tissue>
    </source>
</reference>
<dbReference type="InterPro" id="IPR004113">
    <property type="entry name" value="FAD-bd_oxidored_4_C"/>
</dbReference>
<keyword evidence="5" id="KW-0560">Oxidoreductase</keyword>
<dbReference type="InterPro" id="IPR016171">
    <property type="entry name" value="Vanillyl_alc_oxidase_C-sub2"/>
</dbReference>
<comment type="function">
    <text evidence="8">Catalyzes the oxidation of D-2-hydroxyglutarate (D-2-HG) to alpha-ketoglutarate. Also catalyzes the oxidation of other D-2-hydroxyacids, such as D-malate (D-MAL) and D-lactate (D-LAC). Exhibits high activities towards D-2-HG and D-MAL but a very weak activity towards D-LAC.</text>
</comment>
<dbReference type="InterPro" id="IPR016169">
    <property type="entry name" value="FAD-bd_PCMH_sub2"/>
</dbReference>
<evidence type="ECO:0000256" key="2">
    <source>
        <dbReference type="ARBA" id="ARBA00008000"/>
    </source>
</evidence>
<gene>
    <name evidence="11" type="ORF">AB6A40_005673</name>
</gene>
<dbReference type="Pfam" id="PF01565">
    <property type="entry name" value="FAD_binding_4"/>
    <property type="match status" value="1"/>
</dbReference>
<sequence>MPFCMRCSMNFSPLIISHLRSQRMSITRRLLCTAMESHRKEYRRGDYATLTDSDLAQFERMIGKENVKTTNLDSYNCDWMKHYKGSSKCVLLPQGSEEISSIVKYCYHRKIAMVPQSGNTGVVGGSTPVFDEVILSLRRHNVFYSLDTHMGIMECDSGFILQNLNSRLATKGFMMPFDLAAKGQCLIGGNISTAAGGIHFVRYGSLHSHVLGLQVVLPNENATIVDFGSPLRKDNTGLHTHHLFIGAEGQLGIITRVTMGVVPKPKNVQVAMLGVQSFENCHKALRLAHEYLGETLSAFELIDSQSMDCLLENEKLSNVLQTKTSFNVLVESSGSNEDHNREKMTKYLTEASSQGIAVDGVQATNVQQATYMWTLRESLPVSLKRDGYIFKFDISLPLEHFYALAVTVRERVGRLAKRVLLYGHMGDGNAHLNITAEKCTKELSDKLYPFIYDWVTEHGGSISAEHGIGLLKKPYMKKDADYEVMKLLKNTFDPRHILSPYKMLE</sequence>
<dbReference type="InterPro" id="IPR006094">
    <property type="entry name" value="Oxid_FAD_bind_N"/>
</dbReference>
<evidence type="ECO:0000313" key="11">
    <source>
        <dbReference type="EMBL" id="MFH4978964.1"/>
    </source>
</evidence>
<dbReference type="Pfam" id="PF02913">
    <property type="entry name" value="FAD-oxidase_C"/>
    <property type="match status" value="1"/>
</dbReference>
<dbReference type="EMBL" id="JBGFUD010003704">
    <property type="protein sequence ID" value="MFH4978964.1"/>
    <property type="molecule type" value="Genomic_DNA"/>
</dbReference>
<dbReference type="InterPro" id="IPR051264">
    <property type="entry name" value="FAD-oxidored/transferase_4"/>
</dbReference>
<evidence type="ECO:0000256" key="1">
    <source>
        <dbReference type="ARBA" id="ARBA00001974"/>
    </source>
</evidence>
<dbReference type="InterPro" id="IPR016167">
    <property type="entry name" value="FAD-bd_PCMH_sub1"/>
</dbReference>
<dbReference type="Gene3D" id="3.30.70.2190">
    <property type="match status" value="1"/>
</dbReference>
<evidence type="ECO:0000259" key="10">
    <source>
        <dbReference type="PROSITE" id="PS51387"/>
    </source>
</evidence>
<evidence type="ECO:0000256" key="7">
    <source>
        <dbReference type="ARBA" id="ARBA00039639"/>
    </source>
</evidence>
<organism evidence="11 12">
    <name type="scientific">Gnathostoma spinigerum</name>
    <dbReference type="NCBI Taxonomy" id="75299"/>
    <lineage>
        <taxon>Eukaryota</taxon>
        <taxon>Metazoa</taxon>
        <taxon>Ecdysozoa</taxon>
        <taxon>Nematoda</taxon>
        <taxon>Chromadorea</taxon>
        <taxon>Rhabditida</taxon>
        <taxon>Spirurina</taxon>
        <taxon>Gnathostomatomorpha</taxon>
        <taxon>Gnathostomatoidea</taxon>
        <taxon>Gnathostomatidae</taxon>
        <taxon>Gnathostoma</taxon>
    </lineage>
</organism>
<evidence type="ECO:0000313" key="12">
    <source>
        <dbReference type="Proteomes" id="UP001608902"/>
    </source>
</evidence>
<dbReference type="PANTHER" id="PTHR43716">
    <property type="entry name" value="D-2-HYDROXYGLUTARATE DEHYDROGENASE, MITOCHONDRIAL"/>
    <property type="match status" value="1"/>
</dbReference>
<dbReference type="InterPro" id="IPR036318">
    <property type="entry name" value="FAD-bd_PCMH-like_sf"/>
</dbReference>
<dbReference type="AlphaFoldDB" id="A0ABD6ENS7"/>
<dbReference type="FunFam" id="3.30.70.2740:FF:000002">
    <property type="entry name" value="D-2-hydroxyglutarate dehydrogenase mitochondrial"/>
    <property type="match status" value="1"/>
</dbReference>
<dbReference type="Gene3D" id="3.30.70.2740">
    <property type="match status" value="1"/>
</dbReference>
<dbReference type="PANTHER" id="PTHR43716:SF1">
    <property type="entry name" value="D-2-HYDROXYGLUTARATE DEHYDROGENASE, MITOCHONDRIAL"/>
    <property type="match status" value="1"/>
</dbReference>
<dbReference type="EC" id="1.1.99.39" evidence="6"/>
<dbReference type="SUPFAM" id="SSF55103">
    <property type="entry name" value="FAD-linked oxidases, C-terminal domain"/>
    <property type="match status" value="1"/>
</dbReference>
<evidence type="ECO:0000256" key="8">
    <source>
        <dbReference type="ARBA" id="ARBA00045410"/>
    </source>
</evidence>
<proteinExistence type="inferred from homology"/>
<name>A0ABD6ENS7_9BILA</name>